<evidence type="ECO:0000256" key="6">
    <source>
        <dbReference type="ARBA" id="ARBA00023224"/>
    </source>
</evidence>
<dbReference type="InterPro" id="IPR011025">
    <property type="entry name" value="GproteinA_insert"/>
</dbReference>
<organism evidence="8 9">
    <name type="scientific">Gossypium hirsutum</name>
    <name type="common">Upland cotton</name>
    <name type="synonym">Gossypium mexicanum</name>
    <dbReference type="NCBI Taxonomy" id="3635"/>
    <lineage>
        <taxon>Eukaryota</taxon>
        <taxon>Viridiplantae</taxon>
        <taxon>Streptophyta</taxon>
        <taxon>Embryophyta</taxon>
        <taxon>Tracheophyta</taxon>
        <taxon>Spermatophyta</taxon>
        <taxon>Magnoliopsida</taxon>
        <taxon>eudicotyledons</taxon>
        <taxon>Gunneridae</taxon>
        <taxon>Pentapetalae</taxon>
        <taxon>rosids</taxon>
        <taxon>malvids</taxon>
        <taxon>Malvales</taxon>
        <taxon>Malvaceae</taxon>
        <taxon>Malvoideae</taxon>
        <taxon>Gossypium</taxon>
    </lineage>
</organism>
<feature type="compositionally biased region" description="Acidic residues" evidence="7">
    <location>
        <begin position="156"/>
        <end position="169"/>
    </location>
</feature>
<dbReference type="GeneID" id="107931032"/>
<accession>A0ABM2ZBW5</accession>
<name>A0ABM2ZBW5_GOSHI</name>
<keyword evidence="2" id="KW-0547">Nucleotide-binding</keyword>
<dbReference type="Gene3D" id="1.10.400.10">
    <property type="entry name" value="GI Alpha 1, domain 2-like"/>
    <property type="match status" value="1"/>
</dbReference>
<evidence type="ECO:0000313" key="9">
    <source>
        <dbReference type="RefSeq" id="XP_040940190.1"/>
    </source>
</evidence>
<dbReference type="Pfam" id="PF00503">
    <property type="entry name" value="G-alpha"/>
    <property type="match status" value="1"/>
</dbReference>
<gene>
    <name evidence="9" type="primary">LOC107931032</name>
</gene>
<feature type="compositionally biased region" description="Polar residues" evidence="7">
    <location>
        <begin position="96"/>
        <end position="112"/>
    </location>
</feature>
<dbReference type="InterPro" id="IPR011011">
    <property type="entry name" value="Znf_FYVE_PHD"/>
</dbReference>
<dbReference type="SUPFAM" id="SSF47895">
    <property type="entry name" value="Transducin (alpha subunit), insertion domain"/>
    <property type="match status" value="1"/>
</dbReference>
<evidence type="ECO:0000313" key="8">
    <source>
        <dbReference type="Proteomes" id="UP000818029"/>
    </source>
</evidence>
<reference evidence="9" key="2">
    <citation type="submission" date="2025-08" db="UniProtKB">
        <authorList>
            <consortium name="RefSeq"/>
        </authorList>
    </citation>
    <scope>IDENTIFICATION</scope>
</reference>
<dbReference type="SMART" id="SM00275">
    <property type="entry name" value="G_alpha"/>
    <property type="match status" value="1"/>
</dbReference>
<evidence type="ECO:0000256" key="3">
    <source>
        <dbReference type="ARBA" id="ARBA00022771"/>
    </source>
</evidence>
<evidence type="ECO:0000256" key="7">
    <source>
        <dbReference type="SAM" id="MobiDB-lite"/>
    </source>
</evidence>
<reference evidence="8" key="1">
    <citation type="journal article" date="2020" name="Nat. Genet.">
        <title>Genomic diversifications of five Gossypium allopolyploid species and their impact on cotton improvement.</title>
        <authorList>
            <person name="Chen Z.J."/>
            <person name="Sreedasyam A."/>
            <person name="Ando A."/>
            <person name="Song Q."/>
            <person name="De Santiago L.M."/>
            <person name="Hulse-Kemp A.M."/>
            <person name="Ding M."/>
            <person name="Ye W."/>
            <person name="Kirkbride R.C."/>
            <person name="Jenkins J."/>
            <person name="Plott C."/>
            <person name="Lovell J."/>
            <person name="Lin Y.M."/>
            <person name="Vaughn R."/>
            <person name="Liu B."/>
            <person name="Simpson S."/>
            <person name="Scheffler B.E."/>
            <person name="Wen L."/>
            <person name="Saski C.A."/>
            <person name="Grover C.E."/>
            <person name="Hu G."/>
            <person name="Conover J.L."/>
            <person name="Carlson J.W."/>
            <person name="Shu S."/>
            <person name="Boston L.B."/>
            <person name="Williams M."/>
            <person name="Peterson D.G."/>
            <person name="McGee K."/>
            <person name="Jones D.C."/>
            <person name="Wendel J.F."/>
            <person name="Stelly D.M."/>
            <person name="Grimwood J."/>
            <person name="Schmutz J."/>
        </authorList>
    </citation>
    <scope>NUCLEOTIDE SEQUENCE [LARGE SCALE GENOMIC DNA]</scope>
    <source>
        <strain evidence="8">cv. TM-1</strain>
    </source>
</reference>
<keyword evidence="5" id="KW-0342">GTP-binding</keyword>
<dbReference type="PRINTS" id="PR00318">
    <property type="entry name" value="GPROTEINA"/>
</dbReference>
<protein>
    <submittedName>
        <fullName evidence="9">Extra-large guanine nucleotide-binding protein 3</fullName>
    </submittedName>
</protein>
<dbReference type="SUPFAM" id="SSF57903">
    <property type="entry name" value="FYVE/PHD zinc finger"/>
    <property type="match status" value="1"/>
</dbReference>
<evidence type="ECO:0000256" key="4">
    <source>
        <dbReference type="ARBA" id="ARBA00022833"/>
    </source>
</evidence>
<dbReference type="SUPFAM" id="SSF52540">
    <property type="entry name" value="P-loop containing nucleoside triphosphate hydrolases"/>
    <property type="match status" value="1"/>
</dbReference>
<dbReference type="InterPro" id="IPR027417">
    <property type="entry name" value="P-loop_NTPase"/>
</dbReference>
<proteinExistence type="predicted"/>
<keyword evidence="8" id="KW-1185">Reference proteome</keyword>
<evidence type="ECO:0000256" key="1">
    <source>
        <dbReference type="ARBA" id="ARBA00022723"/>
    </source>
</evidence>
<keyword evidence="1" id="KW-0479">Metal-binding</keyword>
<dbReference type="PROSITE" id="PS51882">
    <property type="entry name" value="G_ALPHA"/>
    <property type="match status" value="1"/>
</dbReference>
<dbReference type="PANTHER" id="PTHR10218">
    <property type="entry name" value="GTP-BINDING PROTEIN ALPHA SUBUNIT"/>
    <property type="match status" value="1"/>
</dbReference>
<feature type="region of interest" description="Disordered" evidence="7">
    <location>
        <begin position="92"/>
        <end position="183"/>
    </location>
</feature>
<keyword evidence="6" id="KW-0807">Transducer</keyword>
<dbReference type="RefSeq" id="XP_040940190.1">
    <property type="nucleotide sequence ID" value="XM_041084256.1"/>
</dbReference>
<dbReference type="InterPro" id="IPR001019">
    <property type="entry name" value="Gprotein_alpha_su"/>
</dbReference>
<evidence type="ECO:0000256" key="5">
    <source>
        <dbReference type="ARBA" id="ARBA00023134"/>
    </source>
</evidence>
<dbReference type="Proteomes" id="UP000818029">
    <property type="component" value="Chromosome A12"/>
</dbReference>
<sequence>MAAKEAEEENRAWEDVIRRMLPVGAPLPDEDHLDYSIAIEYEGPPIPYDVPRVDPLDLDSLSASDISSIPVAASIPSKPKFSSFKKNRYAVRNGSPLESQRPSSASRSQIDSRNGDYDSEIEVDKSPPPPPPEQSQQQHPDKKNVVVTFNTPKDSENDDEEEDDDDDDGYTSSQSSVAGRGALAENVETRGIVKQKKRGICSRCGKRSRLKEREACLVCDARYCSNCLLKAMGSMPEGRKCVSCIKKPIDEAKRSRLGKSSRLLRKVCSPLEVQQIMKAEKECAANQLRPEQLVVNGRQLNHEELAELFGCPVPPQKLKPGRYWYDKDSGFWGKEGEKPDSIISSKLNIGSKLKKDASNGNTRVFINGREITKTELRVLKLAKVQCPRDTHFWVYEDGSYEEEGQNNIKGKIWEKAFTRFCCSLFSLPVPPTNPHGPQEDPTTFSGRSVPEYLGHGRVQKLLLFGLEGSGTSTIFKQVKYLVLFVSTSICKVLYGNGFSPEEMGNIKHMIQSNMYKYLSVLLEGRERFEEEALSELRTNNLDAEKSDSDETGIDGSNQCIYSINPRFKHFSDWLLDIVAMGDFDKFFPAATREYARTVDELWKDPAIQETCKRIEELHHLPDVAKYFLERAVEISSNEYEPSEKDILYAEGVTQSNGLASLEFSFDDRSPMSEIYDNNFECPPSLTKYQLIRINSKGLHDGCKWLAMFEDVRAVSFCVALTDYDEMWSRGTGPIYNKMLASRDMFENLVRHPSFKDIPFVLLLTKYDALENKINRTPLSTCEWFRDFSPLRAHHNHHALAQQAYYYVAVKFKELYSSICGQKLFVWQTKGRERRSIDEAFKYIREVLKWDEEKNENMYEIHGDDSFYSTEMSSSPYIRQE</sequence>
<keyword evidence="3" id="KW-0863">Zinc-finger</keyword>
<dbReference type="Gene3D" id="3.40.50.300">
    <property type="entry name" value="P-loop containing nucleotide triphosphate hydrolases"/>
    <property type="match status" value="1"/>
</dbReference>
<evidence type="ECO:0000256" key="2">
    <source>
        <dbReference type="ARBA" id="ARBA00022741"/>
    </source>
</evidence>
<keyword evidence="4" id="KW-0862">Zinc</keyword>
<dbReference type="PANTHER" id="PTHR10218:SF317">
    <property type="entry name" value="EXTRA-LARGE GUANINE NUCLEOTIDE-BINDING PROTEIN 3-LIKE"/>
    <property type="match status" value="1"/>
</dbReference>